<dbReference type="EMBL" id="CP121196">
    <property type="protein sequence ID" value="XBH18207.1"/>
    <property type="molecule type" value="Genomic_DNA"/>
</dbReference>
<reference evidence="1" key="1">
    <citation type="submission" date="2023-03" db="EMBL/GenBank/DDBJ databases">
        <title>Edaphobacter sp.</title>
        <authorList>
            <person name="Huber K.J."/>
            <person name="Papendorf J."/>
            <person name="Pilke C."/>
            <person name="Bunk B."/>
            <person name="Sproeer C."/>
            <person name="Pester M."/>
        </authorList>
    </citation>
    <scope>NUCLEOTIDE SEQUENCE</scope>
    <source>
        <strain evidence="1">DSM 110680</strain>
    </source>
</reference>
<proteinExistence type="predicted"/>
<accession>A0AAU7DLP9</accession>
<name>A0AAU7DLP9_9BACT</name>
<protein>
    <submittedName>
        <fullName evidence="1">Uncharacterized protein</fullName>
    </submittedName>
</protein>
<gene>
    <name evidence="1" type="ORF">P8935_02480</name>
</gene>
<sequence>MNFDLKAAAILRKLIYPIQFQADPLDGIDRVITQVVFADHTRVPRSDVIAAIDAGLASDAQLSGLIPQSHSEAVIRSFLSALRMHLEADSTRS</sequence>
<organism evidence="1">
    <name type="scientific">Telmatobacter sp. DSM 110680</name>
    <dbReference type="NCBI Taxonomy" id="3036704"/>
    <lineage>
        <taxon>Bacteria</taxon>
        <taxon>Pseudomonadati</taxon>
        <taxon>Acidobacteriota</taxon>
        <taxon>Terriglobia</taxon>
        <taxon>Terriglobales</taxon>
        <taxon>Acidobacteriaceae</taxon>
        <taxon>Telmatobacter</taxon>
    </lineage>
</organism>
<dbReference type="AlphaFoldDB" id="A0AAU7DLP9"/>
<evidence type="ECO:0000313" key="1">
    <source>
        <dbReference type="EMBL" id="XBH18207.1"/>
    </source>
</evidence>
<dbReference type="RefSeq" id="WP_348263430.1">
    <property type="nucleotide sequence ID" value="NZ_CP121196.1"/>
</dbReference>